<dbReference type="RefSeq" id="WP_166076331.1">
    <property type="nucleotide sequence ID" value="NZ_JAAJBT010000002.1"/>
</dbReference>
<feature type="chain" id="PRO_5046482110" evidence="2">
    <location>
        <begin position="19"/>
        <end position="255"/>
    </location>
</feature>
<protein>
    <submittedName>
        <fullName evidence="4">T9SS type A sorting domain-containing protein</fullName>
    </submittedName>
</protein>
<gene>
    <name evidence="4" type="ORF">G4D72_04010</name>
</gene>
<dbReference type="InterPro" id="IPR026444">
    <property type="entry name" value="Secre_tail"/>
</dbReference>
<keyword evidence="5" id="KW-1185">Reference proteome</keyword>
<dbReference type="EMBL" id="JAAJBT010000002">
    <property type="protein sequence ID" value="NHM01275.1"/>
    <property type="molecule type" value="Genomic_DNA"/>
</dbReference>
<evidence type="ECO:0000313" key="5">
    <source>
        <dbReference type="Proteomes" id="UP000800984"/>
    </source>
</evidence>
<evidence type="ECO:0000256" key="2">
    <source>
        <dbReference type="SAM" id="SignalP"/>
    </source>
</evidence>
<accession>A0ABX0I272</accession>
<name>A0ABX0I272_9FLAO</name>
<sequence length="255" mass="26801">MKNKLLLFIVLCASFATAQNYSTGVITLTTGYTVKFDTNPTTVTMTMVGPSTTGFALGLGMTSMFTAGGDCAFVSGTTTGNATLTDRRFSGGAAQPALDAAPNNWTVTSNTVTSNVRTLIATRALNTGDTAGGDFVFTNGPSTLNLIWAIGSSINFSNHSSRGSTTSSLALSNDSFFLAGFKLYPNPADSILAIDLPSDYDAVQVQIIDILGKTVVSRSITSLDNKLNVSDLVAGNYFVKVSADDKFYTTKLIIQ</sequence>
<reference evidence="4 5" key="1">
    <citation type="submission" date="2020-02" db="EMBL/GenBank/DDBJ databases">
        <authorList>
            <person name="Chen W.-M."/>
        </authorList>
    </citation>
    <scope>NUCLEOTIDE SEQUENCE [LARGE SCALE GENOMIC DNA]</scope>
    <source>
        <strain evidence="4 5">KDG-16</strain>
    </source>
</reference>
<dbReference type="CDD" id="cd09631">
    <property type="entry name" value="DOMON_DOH"/>
    <property type="match status" value="1"/>
</dbReference>
<dbReference type="Pfam" id="PF18962">
    <property type="entry name" value="Por_Secre_tail"/>
    <property type="match status" value="1"/>
</dbReference>
<evidence type="ECO:0000256" key="1">
    <source>
        <dbReference type="ARBA" id="ARBA00022729"/>
    </source>
</evidence>
<feature type="domain" description="Secretion system C-terminal sorting" evidence="3">
    <location>
        <begin position="183"/>
        <end position="254"/>
    </location>
</feature>
<comment type="caution">
    <text evidence="4">The sequence shown here is derived from an EMBL/GenBank/DDBJ whole genome shotgun (WGS) entry which is preliminary data.</text>
</comment>
<dbReference type="Gene3D" id="2.60.40.3080">
    <property type="match status" value="1"/>
</dbReference>
<keyword evidence="1 2" id="KW-0732">Signal</keyword>
<proteinExistence type="predicted"/>
<dbReference type="Proteomes" id="UP000800984">
    <property type="component" value="Unassembled WGS sequence"/>
</dbReference>
<evidence type="ECO:0000313" key="4">
    <source>
        <dbReference type="EMBL" id="NHM01275.1"/>
    </source>
</evidence>
<evidence type="ECO:0000259" key="3">
    <source>
        <dbReference type="Pfam" id="PF18962"/>
    </source>
</evidence>
<dbReference type="NCBIfam" id="TIGR04183">
    <property type="entry name" value="Por_Secre_tail"/>
    <property type="match status" value="1"/>
</dbReference>
<organism evidence="4 5">
    <name type="scientific">Flavobacterium difficile</name>
    <dbReference type="NCBI Taxonomy" id="2709659"/>
    <lineage>
        <taxon>Bacteria</taxon>
        <taxon>Pseudomonadati</taxon>
        <taxon>Bacteroidota</taxon>
        <taxon>Flavobacteriia</taxon>
        <taxon>Flavobacteriales</taxon>
        <taxon>Flavobacteriaceae</taxon>
        <taxon>Flavobacterium</taxon>
    </lineage>
</organism>
<feature type="signal peptide" evidence="2">
    <location>
        <begin position="1"/>
        <end position="18"/>
    </location>
</feature>
<dbReference type="InterPro" id="IPR045266">
    <property type="entry name" value="DOH_DOMON"/>
</dbReference>